<evidence type="ECO:0000313" key="2">
    <source>
        <dbReference type="EMBL" id="TGO59608.1"/>
    </source>
</evidence>
<feature type="compositionally biased region" description="Pro residues" evidence="1">
    <location>
        <begin position="209"/>
        <end position="221"/>
    </location>
</feature>
<dbReference type="Proteomes" id="UP000297452">
    <property type="component" value="Unassembled WGS sequence"/>
</dbReference>
<feature type="compositionally biased region" description="Low complexity" evidence="1">
    <location>
        <begin position="283"/>
        <end position="307"/>
    </location>
</feature>
<gene>
    <name evidence="2" type="ORF">BOTNAR_0159g00070</name>
</gene>
<dbReference type="OrthoDB" id="3545073at2759"/>
<accession>A0A4Z1IDT3</accession>
<protein>
    <submittedName>
        <fullName evidence="2">Uncharacterized protein</fullName>
    </submittedName>
</protein>
<dbReference type="AlphaFoldDB" id="A0A4Z1IDT3"/>
<dbReference type="STRING" id="278944.A0A4Z1IDT3"/>
<dbReference type="EMBL" id="PQXJ01000159">
    <property type="protein sequence ID" value="TGO59608.1"/>
    <property type="molecule type" value="Genomic_DNA"/>
</dbReference>
<organism evidence="2 3">
    <name type="scientific">Botryotinia narcissicola</name>
    <dbReference type="NCBI Taxonomy" id="278944"/>
    <lineage>
        <taxon>Eukaryota</taxon>
        <taxon>Fungi</taxon>
        <taxon>Dikarya</taxon>
        <taxon>Ascomycota</taxon>
        <taxon>Pezizomycotina</taxon>
        <taxon>Leotiomycetes</taxon>
        <taxon>Helotiales</taxon>
        <taxon>Sclerotiniaceae</taxon>
        <taxon>Botryotinia</taxon>
    </lineage>
</organism>
<feature type="compositionally biased region" description="Basic and acidic residues" evidence="1">
    <location>
        <begin position="32"/>
        <end position="45"/>
    </location>
</feature>
<feature type="region of interest" description="Disordered" evidence="1">
    <location>
        <begin position="19"/>
        <end position="316"/>
    </location>
</feature>
<comment type="caution">
    <text evidence="2">The sequence shown here is derived from an EMBL/GenBank/DDBJ whole genome shotgun (WGS) entry which is preliminary data.</text>
</comment>
<name>A0A4Z1IDT3_9HELO</name>
<proteinExistence type="predicted"/>
<evidence type="ECO:0000313" key="3">
    <source>
        <dbReference type="Proteomes" id="UP000297452"/>
    </source>
</evidence>
<keyword evidence="3" id="KW-1185">Reference proteome</keyword>
<evidence type="ECO:0000256" key="1">
    <source>
        <dbReference type="SAM" id="MobiDB-lite"/>
    </source>
</evidence>
<feature type="compositionally biased region" description="Basic residues" evidence="1">
    <location>
        <begin position="147"/>
        <end position="160"/>
    </location>
</feature>
<reference evidence="2 3" key="1">
    <citation type="submission" date="2017-12" db="EMBL/GenBank/DDBJ databases">
        <title>Comparative genomics of Botrytis spp.</title>
        <authorList>
            <person name="Valero-Jimenez C.A."/>
            <person name="Tapia P."/>
            <person name="Veloso J."/>
            <person name="Silva-Moreno E."/>
            <person name="Staats M."/>
            <person name="Valdes J.H."/>
            <person name="Van Kan J.A.L."/>
        </authorList>
    </citation>
    <scope>NUCLEOTIDE SEQUENCE [LARGE SCALE GENOMIC DNA]</scope>
    <source>
        <strain evidence="2 3">MUCL2120</strain>
    </source>
</reference>
<sequence>MRVHNGFIQDVITAHPMVVLPGSSGYRPNKGVKREHDPDQIHDLSSKSPNANGTSDDHTHQHKKKKSCHSQSQTEQSGDGKKKKKKDKSSQSPQQQDTLMSGGLGDMSAELGEPILSPPRDSQHSTLTMPKAMKVKQAKINKDGGGGKKKKKNKTKKNKAVHFEEASSNYRPPHVVDEDEEAENERFEMNGDSALRESSTLPVRSHSPILPPMSSPILPPTRPKRSSSHGPPPPILPQASPSRMNPLYVPPKTSTPILPPASPFRKRRGSTGDTFPQPPPTYSTQAPSPQATQPTPAKPTSAKSAAPKSKDDEWEFSTGKIRAMIGDPMEEDAQREENVAFSSNYIQSPMRQAQGINVGGVNFNIWHIKNRETFIFKSKGTGLQVCSVAQGSIWVFLGLEKFRVSKGGMWRIREGEICSAKNQDGHECVLHVTAIPSASTLVNQ</sequence>